<dbReference type="EC" id="2.7.4.8" evidence="2"/>
<dbReference type="InterPro" id="IPR008144">
    <property type="entry name" value="Guanylate_kin-like_dom"/>
</dbReference>
<accession>A0AAF0JFB4</accession>
<dbReference type="Gene3D" id="3.40.50.300">
    <property type="entry name" value="P-loop containing nucleotide triphosphate hydrolases"/>
    <property type="match status" value="1"/>
</dbReference>
<dbReference type="FunFam" id="3.30.63.10:FF:000002">
    <property type="entry name" value="Guanylate kinase 1"/>
    <property type="match status" value="1"/>
</dbReference>
<dbReference type="PANTHER" id="PTHR23117">
    <property type="entry name" value="GUANYLATE KINASE-RELATED"/>
    <property type="match status" value="1"/>
</dbReference>
<dbReference type="InterPro" id="IPR017665">
    <property type="entry name" value="Guanylate_kinase"/>
</dbReference>
<evidence type="ECO:0000256" key="2">
    <source>
        <dbReference type="ARBA" id="ARBA00012961"/>
    </source>
</evidence>
<keyword evidence="6 11" id="KW-0418">Kinase</keyword>
<comment type="similarity">
    <text evidence="1">Belongs to the guanylate kinase family.</text>
</comment>
<dbReference type="AlphaFoldDB" id="A0AAF0JFB4"/>
<dbReference type="FunFam" id="3.40.50.300:FF:000776">
    <property type="entry name" value="Guanylate kinase 2"/>
    <property type="match status" value="1"/>
</dbReference>
<evidence type="ECO:0000256" key="4">
    <source>
        <dbReference type="ARBA" id="ARBA00022679"/>
    </source>
</evidence>
<dbReference type="SMART" id="SM00072">
    <property type="entry name" value="GuKc"/>
    <property type="match status" value="1"/>
</dbReference>
<dbReference type="Gene3D" id="3.30.63.10">
    <property type="entry name" value="Guanylate Kinase phosphate binding domain"/>
    <property type="match status" value="1"/>
</dbReference>
<dbReference type="EMBL" id="CP118379">
    <property type="protein sequence ID" value="WFD44563.1"/>
    <property type="molecule type" value="Genomic_DNA"/>
</dbReference>
<dbReference type="Pfam" id="PF00625">
    <property type="entry name" value="Guanylate_kin"/>
    <property type="match status" value="1"/>
</dbReference>
<evidence type="ECO:0000256" key="9">
    <source>
        <dbReference type="SAM" id="MobiDB-lite"/>
    </source>
</evidence>
<evidence type="ECO:0000259" key="10">
    <source>
        <dbReference type="PROSITE" id="PS50052"/>
    </source>
</evidence>
<evidence type="ECO:0000313" key="11">
    <source>
        <dbReference type="EMBL" id="WFD44563.1"/>
    </source>
</evidence>
<reference evidence="11" key="1">
    <citation type="submission" date="2023-02" db="EMBL/GenBank/DDBJ databases">
        <title>Mating type loci evolution in Malassezia.</title>
        <authorList>
            <person name="Coelho M.A."/>
        </authorList>
    </citation>
    <scope>NUCLEOTIDE SEQUENCE</scope>
    <source>
        <strain evidence="11">CBS 14136</strain>
    </source>
</reference>
<keyword evidence="4 11" id="KW-0808">Transferase</keyword>
<dbReference type="PANTHER" id="PTHR23117:SF13">
    <property type="entry name" value="GUANYLATE KINASE"/>
    <property type="match status" value="1"/>
</dbReference>
<dbReference type="InterPro" id="IPR020590">
    <property type="entry name" value="Guanylate_kinase_CS"/>
</dbReference>
<evidence type="ECO:0000256" key="5">
    <source>
        <dbReference type="ARBA" id="ARBA00022741"/>
    </source>
</evidence>
<sequence length="223" mass="25271">MTGLRPLVLCGPSGVGKSTLIKKLFEEFPNRFGFSISPDTTRQIRSGERDGYSYHFVTRDEFLKLVNQGKFLEYAEFSGNLYGTTVSAVEAVSSSGNGHRRAILDIDSQGVKLIKKNHPYLNPVYVFVSPPCYNALRERLEGRRTDSEDAIQRRLRMAIHELAYARQPNSFDFVIVNDDLNRAYEMLRKIVLDSMEDLQSDQVPAVDAQEQHARNQIDSQPPA</sequence>
<dbReference type="CDD" id="cd00071">
    <property type="entry name" value="GMPK"/>
    <property type="match status" value="1"/>
</dbReference>
<dbReference type="GO" id="GO:0005829">
    <property type="term" value="C:cytosol"/>
    <property type="evidence" value="ECO:0007669"/>
    <property type="project" value="TreeGrafter"/>
</dbReference>
<name>A0AAF0JFB4_9BASI</name>
<evidence type="ECO:0000256" key="6">
    <source>
        <dbReference type="ARBA" id="ARBA00022777"/>
    </source>
</evidence>
<evidence type="ECO:0000256" key="1">
    <source>
        <dbReference type="ARBA" id="ARBA00005790"/>
    </source>
</evidence>
<dbReference type="Proteomes" id="UP001214628">
    <property type="component" value="Chromosome 5"/>
</dbReference>
<dbReference type="NCBIfam" id="TIGR03263">
    <property type="entry name" value="guanyl_kin"/>
    <property type="match status" value="1"/>
</dbReference>
<dbReference type="GO" id="GO:0004385">
    <property type="term" value="F:GMP kinase activity"/>
    <property type="evidence" value="ECO:0007669"/>
    <property type="project" value="UniProtKB-EC"/>
</dbReference>
<dbReference type="GO" id="GO:0005524">
    <property type="term" value="F:ATP binding"/>
    <property type="evidence" value="ECO:0007669"/>
    <property type="project" value="UniProtKB-KW"/>
</dbReference>
<dbReference type="InterPro" id="IPR027417">
    <property type="entry name" value="P-loop_NTPase"/>
</dbReference>
<gene>
    <name evidence="11" type="primary">GUK1</name>
    <name evidence="11" type="ORF">MPSI1_003231</name>
</gene>
<feature type="domain" description="Guanylate kinase-like" evidence="10">
    <location>
        <begin position="4"/>
        <end position="192"/>
    </location>
</feature>
<evidence type="ECO:0000256" key="8">
    <source>
        <dbReference type="ARBA" id="ARBA00030128"/>
    </source>
</evidence>
<feature type="region of interest" description="Disordered" evidence="9">
    <location>
        <begin position="201"/>
        <end position="223"/>
    </location>
</feature>
<evidence type="ECO:0000313" key="12">
    <source>
        <dbReference type="Proteomes" id="UP001214628"/>
    </source>
</evidence>
<dbReference type="PROSITE" id="PS50052">
    <property type="entry name" value="GUANYLATE_KINASE_2"/>
    <property type="match status" value="1"/>
</dbReference>
<keyword evidence="12" id="KW-1185">Reference proteome</keyword>
<dbReference type="PROSITE" id="PS00856">
    <property type="entry name" value="GUANYLATE_KINASE_1"/>
    <property type="match status" value="1"/>
</dbReference>
<dbReference type="SUPFAM" id="SSF52540">
    <property type="entry name" value="P-loop containing nucleoside triphosphate hydrolases"/>
    <property type="match status" value="1"/>
</dbReference>
<protein>
    <recommendedName>
        <fullName evidence="3">Guanylate kinase</fullName>
        <ecNumber evidence="2">2.7.4.8</ecNumber>
    </recommendedName>
    <alternativeName>
        <fullName evidence="8">GMP kinase</fullName>
    </alternativeName>
</protein>
<dbReference type="InterPro" id="IPR008145">
    <property type="entry name" value="GK/Ca_channel_bsu"/>
</dbReference>
<evidence type="ECO:0000256" key="3">
    <source>
        <dbReference type="ARBA" id="ARBA00016296"/>
    </source>
</evidence>
<keyword evidence="5" id="KW-0547">Nucleotide-binding</keyword>
<evidence type="ECO:0000256" key="7">
    <source>
        <dbReference type="ARBA" id="ARBA00022840"/>
    </source>
</evidence>
<organism evidence="11 12">
    <name type="scientific">Malassezia psittaci</name>
    <dbReference type="NCBI Taxonomy" id="1821823"/>
    <lineage>
        <taxon>Eukaryota</taxon>
        <taxon>Fungi</taxon>
        <taxon>Dikarya</taxon>
        <taxon>Basidiomycota</taxon>
        <taxon>Ustilaginomycotina</taxon>
        <taxon>Malasseziomycetes</taxon>
        <taxon>Malasseziales</taxon>
        <taxon>Malasseziaceae</taxon>
        <taxon>Malassezia</taxon>
    </lineage>
</organism>
<keyword evidence="7" id="KW-0067">ATP-binding</keyword>
<proteinExistence type="inferred from homology"/>